<dbReference type="STRING" id="213810.RUM_18540"/>
<dbReference type="SUPFAM" id="SSF102114">
    <property type="entry name" value="Radical SAM enzymes"/>
    <property type="match status" value="1"/>
</dbReference>
<dbReference type="AlphaFoldDB" id="D4LE59"/>
<accession>D4LE59</accession>
<dbReference type="OrthoDB" id="9785699at2"/>
<keyword evidence="1" id="KW-0479">Metal-binding</keyword>
<evidence type="ECO:0000313" key="5">
    <source>
        <dbReference type="EMBL" id="CBL17904.1"/>
    </source>
</evidence>
<protein>
    <submittedName>
        <fullName evidence="5">DNA repair photolyase</fullName>
    </submittedName>
</protein>
<dbReference type="InterPro" id="IPR040086">
    <property type="entry name" value="MJ0683-like"/>
</dbReference>
<dbReference type="EMBL" id="FP929052">
    <property type="protein sequence ID" value="CBL17904.1"/>
    <property type="molecule type" value="Genomic_DNA"/>
</dbReference>
<evidence type="ECO:0000259" key="4">
    <source>
        <dbReference type="Pfam" id="PF04055"/>
    </source>
</evidence>
<dbReference type="KEGG" id="rch:RUM_18540"/>
<dbReference type="Gene3D" id="3.80.30.30">
    <property type="match status" value="1"/>
</dbReference>
<proteinExistence type="predicted"/>
<organism evidence="5 6">
    <name type="scientific">Ruminococcus champanellensis (strain DSM 18848 / JCM 17042 / KCTC 15320 / 18P13)</name>
    <dbReference type="NCBI Taxonomy" id="213810"/>
    <lineage>
        <taxon>Bacteria</taxon>
        <taxon>Bacillati</taxon>
        <taxon>Bacillota</taxon>
        <taxon>Clostridia</taxon>
        <taxon>Eubacteriales</taxon>
        <taxon>Oscillospiraceae</taxon>
        <taxon>Ruminococcus</taxon>
    </lineage>
</organism>
<dbReference type="GO" id="GO:0046872">
    <property type="term" value="F:metal ion binding"/>
    <property type="evidence" value="ECO:0007669"/>
    <property type="project" value="UniProtKB-KW"/>
</dbReference>
<dbReference type="SFLD" id="SFLDS00029">
    <property type="entry name" value="Radical_SAM"/>
    <property type="match status" value="1"/>
</dbReference>
<dbReference type="RefSeq" id="WP_015558810.1">
    <property type="nucleotide sequence ID" value="NC_021039.1"/>
</dbReference>
<keyword evidence="6" id="KW-1185">Reference proteome</keyword>
<dbReference type="GO" id="GO:0016829">
    <property type="term" value="F:lyase activity"/>
    <property type="evidence" value="ECO:0007669"/>
    <property type="project" value="UniProtKB-KW"/>
</dbReference>
<feature type="domain" description="Radical SAM core" evidence="4">
    <location>
        <begin position="16"/>
        <end position="181"/>
    </location>
</feature>
<sequence length="289" mass="33471">MHMRRVKGILSQSNGMNLYRGCTHGCIYCDARSTCYQMDHPFEDVEVKENAVELLEDALCRKRHRCMIGTGSMSDPYIPLEQQLCHMRSCLELIQRYGFGVTFQTKSPDFLRDIDLMEQINHVTKCVVQMTITTYDDVLCRILEPCVAPTSARLAALHACRKRGIPTVVWLTPLLPYINDTPENLRSILRACRDAGVWGILSFGMGLTLREGNREYYYRKLNQHFPGLKEQYQRVYGNAYELPSPHADDLYRIFREDCRRYGICTDQQQIFAYLHAFEDKQAGVQLSLF</sequence>
<dbReference type="InterPro" id="IPR058240">
    <property type="entry name" value="rSAM_sf"/>
</dbReference>
<dbReference type="GeneID" id="83156532"/>
<name>D4LE59_RUMC1</name>
<dbReference type="BioCyc" id="RCHA213810:RUM_RS09005-MONOMER"/>
<dbReference type="HOGENOM" id="CLU_015525_2_0_9"/>
<evidence type="ECO:0000256" key="1">
    <source>
        <dbReference type="ARBA" id="ARBA00022723"/>
    </source>
</evidence>
<keyword evidence="2" id="KW-0408">Iron</keyword>
<dbReference type="PANTHER" id="PTHR43432">
    <property type="entry name" value="SLR0285 PROTEIN"/>
    <property type="match status" value="1"/>
</dbReference>
<dbReference type="Pfam" id="PF04055">
    <property type="entry name" value="Radical_SAM"/>
    <property type="match status" value="1"/>
</dbReference>
<reference evidence="5" key="2">
    <citation type="submission" date="2010-03" db="EMBL/GenBank/DDBJ databases">
        <authorList>
            <person name="Pajon A."/>
        </authorList>
    </citation>
    <scope>NUCLEOTIDE SEQUENCE</scope>
    <source>
        <strain evidence="5">Type strain: 18P13</strain>
    </source>
</reference>
<dbReference type="PATRIC" id="fig|213810.4.peg.1752"/>
<gene>
    <name evidence="5" type="ordered locus">RUM_18540</name>
</gene>
<dbReference type="SFLD" id="SFLDG01084">
    <property type="entry name" value="Uncharacterised_Radical_SAM_Su"/>
    <property type="match status" value="1"/>
</dbReference>
<keyword evidence="3" id="KW-0411">Iron-sulfur</keyword>
<evidence type="ECO:0000313" key="6">
    <source>
        <dbReference type="Proteomes" id="UP000007054"/>
    </source>
</evidence>
<keyword evidence="5" id="KW-0456">Lyase</keyword>
<dbReference type="InterPro" id="IPR007197">
    <property type="entry name" value="rSAM"/>
</dbReference>
<dbReference type="CDD" id="cd01335">
    <property type="entry name" value="Radical_SAM"/>
    <property type="match status" value="1"/>
</dbReference>
<reference evidence="5" key="1">
    <citation type="submission" date="2010-03" db="EMBL/GenBank/DDBJ databases">
        <title>The genome sequence of Ruminococcus sp. 18P13.</title>
        <authorList>
            <consortium name="metaHIT consortium -- http://www.metahit.eu/"/>
            <person name="Pajon A."/>
            <person name="Turner K."/>
            <person name="Parkhill J."/>
            <person name="Bernalier A."/>
        </authorList>
    </citation>
    <scope>NUCLEOTIDE SEQUENCE [LARGE SCALE GENOMIC DNA]</scope>
    <source>
        <strain evidence="5">Type strain: 18P13</strain>
    </source>
</reference>
<dbReference type="Proteomes" id="UP000007054">
    <property type="component" value="Chromosome"/>
</dbReference>
<evidence type="ECO:0000256" key="3">
    <source>
        <dbReference type="ARBA" id="ARBA00023014"/>
    </source>
</evidence>
<dbReference type="GO" id="GO:0051536">
    <property type="term" value="F:iron-sulfur cluster binding"/>
    <property type="evidence" value="ECO:0007669"/>
    <property type="project" value="UniProtKB-KW"/>
</dbReference>
<evidence type="ECO:0000256" key="2">
    <source>
        <dbReference type="ARBA" id="ARBA00023004"/>
    </source>
</evidence>
<dbReference type="PANTHER" id="PTHR43432:SF5">
    <property type="entry name" value="ELP3_MIAA_NIFB-LIKE RADICAL SAM CORE DOMAIN-CONTAINING PROTEIN"/>
    <property type="match status" value="1"/>
</dbReference>